<evidence type="ECO:0000256" key="2">
    <source>
        <dbReference type="ARBA" id="ARBA00022737"/>
    </source>
</evidence>
<comment type="similarity">
    <text evidence="1">Belongs to the FAM10 family.</text>
</comment>
<keyword evidence="3 6" id="KW-0802">TPR repeat</keyword>
<feature type="repeat" description="TPR" evidence="6">
    <location>
        <begin position="184"/>
        <end position="217"/>
    </location>
</feature>
<dbReference type="PROSITE" id="PS50005">
    <property type="entry name" value="TPR"/>
    <property type="match status" value="1"/>
</dbReference>
<dbReference type="SMART" id="SM00028">
    <property type="entry name" value="TPR"/>
    <property type="match status" value="3"/>
</dbReference>
<dbReference type="FunFam" id="1.25.40.10:FF:000112">
    <property type="entry name" value="FAM10 family protein"/>
    <property type="match status" value="1"/>
</dbReference>
<dbReference type="InterPro" id="IPR012337">
    <property type="entry name" value="RNaseH-like_sf"/>
</dbReference>
<dbReference type="PANTHER" id="PTHR45913:SF5">
    <property type="entry name" value="GENERAL TRANSCRIPTION FACTOR II-I REPEAT DOMAIN-CONTAINING PROTEIN 2A-LIKE PROTEIN"/>
    <property type="match status" value="1"/>
</dbReference>
<proteinExistence type="inferred from homology"/>
<dbReference type="CDD" id="cd14438">
    <property type="entry name" value="Hip_N"/>
    <property type="match status" value="1"/>
</dbReference>
<feature type="compositionally biased region" description="Low complexity" evidence="7">
    <location>
        <begin position="267"/>
        <end position="279"/>
    </location>
</feature>
<dbReference type="SUPFAM" id="SSF48452">
    <property type="entry name" value="TPR-like"/>
    <property type="match status" value="1"/>
</dbReference>
<evidence type="ECO:0000256" key="6">
    <source>
        <dbReference type="PROSITE-ProRule" id="PRU00339"/>
    </source>
</evidence>
<evidence type="ECO:0000313" key="9">
    <source>
        <dbReference type="EMBL" id="CAH2108321.1"/>
    </source>
</evidence>
<dbReference type="InterPro" id="IPR011990">
    <property type="entry name" value="TPR-like_helical_dom_sf"/>
</dbReference>
<dbReference type="InterPro" id="IPR019734">
    <property type="entry name" value="TPR_rpt"/>
</dbReference>
<keyword evidence="2" id="KW-0677">Repeat</keyword>
<feature type="region of interest" description="Disordered" evidence="7">
    <location>
        <begin position="236"/>
        <end position="286"/>
    </location>
</feature>
<evidence type="ECO:0000256" key="1">
    <source>
        <dbReference type="ARBA" id="ARBA00009015"/>
    </source>
</evidence>
<comment type="subunit">
    <text evidence="5">Homotetramer. Interacts with Hsc70 as well as DNAJ homologs and Hsp90.</text>
</comment>
<sequence>MSCPFNEEQLSQLKAFVEICKAQPQILQHPKLSFFRDYLVTLGVILPDVSQESKEFAASGDNANADVKAEVSTEEESEPESDLELDMEGVISDTSEANQDMGDDSKEVTDEDRDLSDQKRSEAMQAFSEQKYDEAIALYTEAIKLNSQSALLFAKRGQVFLKQNKLHACIKDCTKALELNCDSAAAYKFRGRAYSLLGKFEEASHDLCESLKIDYDDQANEWFSLVKPNAEKLRQHKLSIQRKKEEKEHREKLRRARKAQEARAKAAQEQAQSQSQSQAGFRPGGPPGMGSFDSADFYKLLSDPEIFAALKIYTFLLTNEKPLCLICLKTITVQKEYNVKRHYDSEHKAKFASLAGDLRKNKINALKSAVKKQQNVFKVQAQNNESSVRASLRVAEILAKSGRPFTDSELVKQCVLAMAEEVCPDQKQKFENLCLSARTCTRRTEDLGNNLFQQLLEKGKQFEWFSLALDESEDVSDTAQLLIFVRGIDKNFNVCEELLQLCSLKDTTTGQDLFCNLEQAMASMKLPWGKLVSVTTDGGKNMSGQNKGLIGRIKSKIEDIGCDIPLFFHCIVHQEALCCKVLAWKEIMDIVISTVNYIRKNGLTHRQFQQFLSELKADHGDVLYYSEVRWLSRGAVLKRFFDLRKEINIFMKEKGKLVPELTDPQWLTELGFLTDLTHELNTLNVRLQGKNKLISDMHTDVKAFQIKIKLFIKHIDESKFDHFPNCKKAAEEAGINLHLKIDKIKDILIQIQNQFSHRFSDFEKVSSKLKIFANPFLCDIEDVPSNLQMNVIDLQCNDTLKNSFYEINDLVKFYSSLPSDFDELKRFAQQLITVFGSTYLCEQTFSILNYRKNKYASRLTDEHLKAILRISTTNLKTDIQKIASQIQPQTSH</sequence>
<evidence type="ECO:0000259" key="8">
    <source>
        <dbReference type="Pfam" id="PF18253"/>
    </source>
</evidence>
<evidence type="ECO:0000313" key="10">
    <source>
        <dbReference type="Proteomes" id="UP001153954"/>
    </source>
</evidence>
<dbReference type="Gene3D" id="1.25.40.10">
    <property type="entry name" value="Tetratricopeptide repeat domain"/>
    <property type="match status" value="1"/>
</dbReference>
<protein>
    <recommendedName>
        <fullName evidence="8">Hsp70-interacting protein N-terminal domain-containing protein</fullName>
    </recommendedName>
</protein>
<evidence type="ECO:0000256" key="3">
    <source>
        <dbReference type="ARBA" id="ARBA00022803"/>
    </source>
</evidence>
<comment type="caution">
    <text evidence="9">The sequence shown here is derived from an EMBL/GenBank/DDBJ whole genome shotgun (WGS) entry which is preliminary data.</text>
</comment>
<gene>
    <name evidence="9" type="ORF">EEDITHA_LOCUS22267</name>
</gene>
<dbReference type="GO" id="GO:0046983">
    <property type="term" value="F:protein dimerization activity"/>
    <property type="evidence" value="ECO:0007669"/>
    <property type="project" value="InterPro"/>
</dbReference>
<feature type="domain" description="Hsp70-interacting protein N-terminal" evidence="8">
    <location>
        <begin position="7"/>
        <end position="44"/>
    </location>
</feature>
<evidence type="ECO:0000256" key="7">
    <source>
        <dbReference type="SAM" id="MobiDB-lite"/>
    </source>
</evidence>
<dbReference type="InterPro" id="IPR034649">
    <property type="entry name" value="Hip_N"/>
</dbReference>
<organism evidence="9 10">
    <name type="scientific">Euphydryas editha</name>
    <name type="common">Edith's checkerspot</name>
    <dbReference type="NCBI Taxonomy" id="104508"/>
    <lineage>
        <taxon>Eukaryota</taxon>
        <taxon>Metazoa</taxon>
        <taxon>Ecdysozoa</taxon>
        <taxon>Arthropoda</taxon>
        <taxon>Hexapoda</taxon>
        <taxon>Insecta</taxon>
        <taxon>Pterygota</taxon>
        <taxon>Neoptera</taxon>
        <taxon>Endopterygota</taxon>
        <taxon>Lepidoptera</taxon>
        <taxon>Glossata</taxon>
        <taxon>Ditrysia</taxon>
        <taxon>Papilionoidea</taxon>
        <taxon>Nymphalidae</taxon>
        <taxon>Nymphalinae</taxon>
        <taxon>Euphydryas</taxon>
    </lineage>
</organism>
<dbReference type="EMBL" id="CAKOGL010000031">
    <property type="protein sequence ID" value="CAH2108321.1"/>
    <property type="molecule type" value="Genomic_DNA"/>
</dbReference>
<dbReference type="Proteomes" id="UP001153954">
    <property type="component" value="Unassembled WGS sequence"/>
</dbReference>
<dbReference type="Pfam" id="PF18253">
    <property type="entry name" value="HipN"/>
    <property type="match status" value="1"/>
</dbReference>
<feature type="compositionally biased region" description="Acidic residues" evidence="7">
    <location>
        <begin position="72"/>
        <end position="87"/>
    </location>
</feature>
<evidence type="ECO:0000256" key="5">
    <source>
        <dbReference type="ARBA" id="ARBA00064040"/>
    </source>
</evidence>
<dbReference type="FunFam" id="6.10.250.3420:FF:000001">
    <property type="entry name" value="Hsc70-interacting protein-like protein"/>
    <property type="match status" value="1"/>
</dbReference>
<feature type="region of interest" description="Disordered" evidence="7">
    <location>
        <begin position="56"/>
        <end position="125"/>
    </location>
</feature>
<evidence type="ECO:0000256" key="4">
    <source>
        <dbReference type="ARBA" id="ARBA00037033"/>
    </source>
</evidence>
<dbReference type="SUPFAM" id="SSF53098">
    <property type="entry name" value="Ribonuclease H-like"/>
    <property type="match status" value="1"/>
</dbReference>
<name>A0AAU9VF75_EUPED</name>
<comment type="function">
    <text evidence="4">One HIP oligomer binds the ATPase domains of at least two HSC70 molecules dependent on activation of the HSC70 ATPase by HSP40. Stabilizes the ADP state of HSC70 that has a high affinity for substrate protein. Through its own chaperone activity, it may contribute to the interaction of HSC70 with various target proteins.</text>
</comment>
<feature type="compositionally biased region" description="Basic and acidic residues" evidence="7">
    <location>
        <begin position="242"/>
        <end position="251"/>
    </location>
</feature>
<dbReference type="AlphaFoldDB" id="A0AAU9VF75"/>
<dbReference type="GO" id="GO:1902494">
    <property type="term" value="C:catalytic complex"/>
    <property type="evidence" value="ECO:0007669"/>
    <property type="project" value="UniProtKB-ARBA"/>
</dbReference>
<dbReference type="Gene3D" id="6.10.250.3420">
    <property type="match status" value="1"/>
</dbReference>
<dbReference type="PANTHER" id="PTHR45913">
    <property type="entry name" value="EPM2A-INTERACTING PROTEIN 1"/>
    <property type="match status" value="1"/>
</dbReference>
<keyword evidence="10" id="KW-1185">Reference proteome</keyword>
<accession>A0AAU9VF75</accession>
<dbReference type="Pfam" id="PF13414">
    <property type="entry name" value="TPR_11"/>
    <property type="match status" value="1"/>
</dbReference>
<reference evidence="9" key="1">
    <citation type="submission" date="2022-03" db="EMBL/GenBank/DDBJ databases">
        <authorList>
            <person name="Tunstrom K."/>
        </authorList>
    </citation>
    <scope>NUCLEOTIDE SEQUENCE</scope>
</reference>
<dbReference type="GO" id="GO:0005634">
    <property type="term" value="C:nucleus"/>
    <property type="evidence" value="ECO:0007669"/>
    <property type="project" value="UniProtKB-ARBA"/>
</dbReference>